<evidence type="ECO:0000313" key="2">
    <source>
        <dbReference type="EMBL" id="KAF7724172.1"/>
    </source>
</evidence>
<dbReference type="PANTHER" id="PTHR28094:SF1">
    <property type="entry name" value="MEIOTICALLY UP-REGULATED GENE 113 PROTEIN"/>
    <property type="match status" value="1"/>
</dbReference>
<gene>
    <name evidence="2" type="ORF">EC973_001244</name>
</gene>
<evidence type="ECO:0000259" key="1">
    <source>
        <dbReference type="Pfam" id="PF10544"/>
    </source>
</evidence>
<dbReference type="Pfam" id="PF10544">
    <property type="entry name" value="T5orf172"/>
    <property type="match status" value="1"/>
</dbReference>
<dbReference type="PANTHER" id="PTHR28094">
    <property type="entry name" value="MEIOTICALLY UP-REGULATED GENE 113 PROTEIN"/>
    <property type="match status" value="1"/>
</dbReference>
<organism evidence="2 3">
    <name type="scientific">Apophysomyces ossiformis</name>
    <dbReference type="NCBI Taxonomy" id="679940"/>
    <lineage>
        <taxon>Eukaryota</taxon>
        <taxon>Fungi</taxon>
        <taxon>Fungi incertae sedis</taxon>
        <taxon>Mucoromycota</taxon>
        <taxon>Mucoromycotina</taxon>
        <taxon>Mucoromycetes</taxon>
        <taxon>Mucorales</taxon>
        <taxon>Mucorineae</taxon>
        <taxon>Mucoraceae</taxon>
        <taxon>Apophysomyces</taxon>
    </lineage>
</organism>
<keyword evidence="3" id="KW-1185">Reference proteome</keyword>
<proteinExistence type="predicted"/>
<dbReference type="OrthoDB" id="2417614at2759"/>
<dbReference type="InterPro" id="IPR018306">
    <property type="entry name" value="Phage_T5_Orf172_DNA-bd"/>
</dbReference>
<evidence type="ECO:0000313" key="3">
    <source>
        <dbReference type="Proteomes" id="UP000605846"/>
    </source>
</evidence>
<dbReference type="AlphaFoldDB" id="A0A8H7ES05"/>
<sequence length="332" mass="38490">MVRRRCRGLRMLDGHRCERRILTRPDADASELYCHLHRKKGSPAPIALSMLLATGRKRKVKADEQTEAASSEVHMNGGETHAIFEEEHESAAVKRPQPIYDCWSLWINPRVKPTQQQNIRAEMRKPISEHDKPGYIYAYSLKQGPRVPTSRYAYFKIGRTANPLRRMYQVSQKCKYKPNVMEIFPRFPPREVKLDGHTLERLEWVIEQLPKCPLAGRVERLILWELGGTYRHAGFRCPQCNIMHREWIRVARHRKPDGTMTTDREVWNLRVRPVILRWIQYGVAASSTHLAHQSLIQSSPPASAAIEAKQEEEQEVEIDIEPDVIQAVALKQ</sequence>
<feature type="domain" description="Bacteriophage T5 Orf172 DNA-binding" evidence="1">
    <location>
        <begin position="134"/>
        <end position="252"/>
    </location>
</feature>
<dbReference type="EMBL" id="JABAYA010000127">
    <property type="protein sequence ID" value="KAF7724172.1"/>
    <property type="molecule type" value="Genomic_DNA"/>
</dbReference>
<dbReference type="InterPro" id="IPR053006">
    <property type="entry name" value="Meiosis_regulatory"/>
</dbReference>
<dbReference type="Proteomes" id="UP000605846">
    <property type="component" value="Unassembled WGS sequence"/>
</dbReference>
<name>A0A8H7ES05_9FUNG</name>
<reference evidence="2" key="1">
    <citation type="submission" date="2020-01" db="EMBL/GenBank/DDBJ databases">
        <title>Genome Sequencing of Three Apophysomyces-Like Fungal Strains Confirms a Novel Fungal Genus in the Mucoromycota with divergent Burkholderia-like Endosymbiotic Bacteria.</title>
        <authorList>
            <person name="Stajich J.E."/>
            <person name="Macias A.M."/>
            <person name="Carter-House D."/>
            <person name="Lovett B."/>
            <person name="Kasson L.R."/>
            <person name="Berry K."/>
            <person name="Grigoriev I."/>
            <person name="Chang Y."/>
            <person name="Spatafora J."/>
            <person name="Kasson M.T."/>
        </authorList>
    </citation>
    <scope>NUCLEOTIDE SEQUENCE</scope>
    <source>
        <strain evidence="2">NRRL A-21654</strain>
    </source>
</reference>
<comment type="caution">
    <text evidence="2">The sequence shown here is derived from an EMBL/GenBank/DDBJ whole genome shotgun (WGS) entry which is preliminary data.</text>
</comment>
<protein>
    <recommendedName>
        <fullName evidence="1">Bacteriophage T5 Orf172 DNA-binding domain-containing protein</fullName>
    </recommendedName>
</protein>
<accession>A0A8H7ES05</accession>